<evidence type="ECO:0000313" key="3">
    <source>
        <dbReference type="EMBL" id="KDN64151.1"/>
    </source>
</evidence>
<keyword evidence="4" id="KW-1185">Reference proteome</keyword>
<dbReference type="EMBL" id="JMSE01001156">
    <property type="protein sequence ID" value="KDN64151.1"/>
    <property type="molecule type" value="Genomic_DNA"/>
</dbReference>
<feature type="chain" id="PRO_5001630151" description="Cyanovirin-N domain-containing protein" evidence="2">
    <location>
        <begin position="18"/>
        <end position="187"/>
    </location>
</feature>
<feature type="signal peptide" evidence="2">
    <location>
        <begin position="1"/>
        <end position="17"/>
    </location>
</feature>
<proteinExistence type="predicted"/>
<dbReference type="eggNOG" id="ENOG502RAKB">
    <property type="taxonomic scope" value="Eukaryota"/>
</dbReference>
<organism evidence="3 4">
    <name type="scientific">Colletotrichum sublineola</name>
    <name type="common">Sorghum anthracnose fungus</name>
    <dbReference type="NCBI Taxonomy" id="1173701"/>
    <lineage>
        <taxon>Eukaryota</taxon>
        <taxon>Fungi</taxon>
        <taxon>Dikarya</taxon>
        <taxon>Ascomycota</taxon>
        <taxon>Pezizomycotina</taxon>
        <taxon>Sordariomycetes</taxon>
        <taxon>Hypocreomycetidae</taxon>
        <taxon>Glomerellales</taxon>
        <taxon>Glomerellaceae</taxon>
        <taxon>Colletotrichum</taxon>
        <taxon>Colletotrichum graminicola species complex</taxon>
    </lineage>
</organism>
<feature type="region of interest" description="Disordered" evidence="1">
    <location>
        <begin position="18"/>
        <end position="39"/>
    </location>
</feature>
<dbReference type="OMA" id="SLECGWA"/>
<sequence>MLATSIVTLLLSTLILARGPHSPGPSPEEDPPDEPGYDRWSEACLGHLNNLFAHKGVTDQPGFDTFGGACKGTRIIKERLRLAEVCKDCRIVGESQNGTSGAHLRCNCETPKQTAKTYEMPIHANLWQGNGRGDKLSRYPCGVSTGSLECGWAWCVGDTYQRLDPTGHWHGPGSPEANDHDAKDRQG</sequence>
<protein>
    <recommendedName>
        <fullName evidence="5">Cyanovirin-N domain-containing protein</fullName>
    </recommendedName>
</protein>
<name>A0A066XEJ2_COLSU</name>
<reference evidence="4" key="1">
    <citation type="journal article" date="2014" name="Genome Announc.">
        <title>Draft genome sequence of Colletotrichum sublineola, a destructive pathogen of cultivated sorghum.</title>
        <authorList>
            <person name="Baroncelli R."/>
            <person name="Sanz-Martin J.M."/>
            <person name="Rech G.E."/>
            <person name="Sukno S.A."/>
            <person name="Thon M.R."/>
        </authorList>
    </citation>
    <scope>NUCLEOTIDE SEQUENCE [LARGE SCALE GENOMIC DNA]</scope>
    <source>
        <strain evidence="4">TX430BB</strain>
    </source>
</reference>
<evidence type="ECO:0000256" key="2">
    <source>
        <dbReference type="SAM" id="SignalP"/>
    </source>
</evidence>
<keyword evidence="2" id="KW-0732">Signal</keyword>
<comment type="caution">
    <text evidence="3">The sequence shown here is derived from an EMBL/GenBank/DDBJ whole genome shotgun (WGS) entry which is preliminary data.</text>
</comment>
<feature type="compositionally biased region" description="Basic and acidic residues" evidence="1">
    <location>
        <begin position="177"/>
        <end position="187"/>
    </location>
</feature>
<dbReference type="AlphaFoldDB" id="A0A066XEJ2"/>
<evidence type="ECO:0000256" key="1">
    <source>
        <dbReference type="SAM" id="MobiDB-lite"/>
    </source>
</evidence>
<dbReference type="Proteomes" id="UP000027238">
    <property type="component" value="Unassembled WGS sequence"/>
</dbReference>
<evidence type="ECO:0008006" key="5">
    <source>
        <dbReference type="Google" id="ProtNLM"/>
    </source>
</evidence>
<accession>A0A066XEJ2</accession>
<feature type="region of interest" description="Disordered" evidence="1">
    <location>
        <begin position="166"/>
        <end position="187"/>
    </location>
</feature>
<evidence type="ECO:0000313" key="4">
    <source>
        <dbReference type="Proteomes" id="UP000027238"/>
    </source>
</evidence>
<gene>
    <name evidence="3" type="ORF">CSUB01_02744</name>
</gene>
<dbReference type="HOGENOM" id="CLU_1240036_0_0_1"/>
<dbReference type="OrthoDB" id="4803291at2759"/>